<dbReference type="Pfam" id="PF01425">
    <property type="entry name" value="Amidase"/>
    <property type="match status" value="1"/>
</dbReference>
<dbReference type="PANTHER" id="PTHR42678:SF11">
    <property type="entry name" value="AMIDASE FAMILY PROTEIN"/>
    <property type="match status" value="1"/>
</dbReference>
<feature type="chain" id="PRO_5002337578" description="Amidase domain-containing protein" evidence="1">
    <location>
        <begin position="27"/>
        <end position="586"/>
    </location>
</feature>
<dbReference type="PATRIC" id="fig|1618023.3.peg.817"/>
<keyword evidence="4" id="KW-1185">Reference proteome</keyword>
<dbReference type="InterPro" id="IPR036928">
    <property type="entry name" value="AS_sf"/>
</dbReference>
<reference evidence="3 4" key="1">
    <citation type="submission" date="2015-02" db="EMBL/GenBank/DDBJ databases">
        <title>Draft genome of a novel marine cyanobacterium (Chroococcales) isolated from South Atlantic Ocean.</title>
        <authorList>
            <person name="Rigonato J."/>
            <person name="Alvarenga D.O."/>
            <person name="Branco L.H."/>
            <person name="Varani A.M."/>
            <person name="Brandini F.P."/>
            <person name="Fiore M.F."/>
        </authorList>
    </citation>
    <scope>NUCLEOTIDE SEQUENCE [LARGE SCALE GENOMIC DNA]</scope>
    <source>
        <strain evidence="3 4">CENA595</strain>
    </source>
</reference>
<dbReference type="PROSITE" id="PS00571">
    <property type="entry name" value="AMIDASES"/>
    <property type="match status" value="1"/>
</dbReference>
<keyword evidence="1" id="KW-0732">Signal</keyword>
<dbReference type="InterPro" id="IPR020556">
    <property type="entry name" value="Amidase_CS"/>
</dbReference>
<evidence type="ECO:0000259" key="2">
    <source>
        <dbReference type="Pfam" id="PF01425"/>
    </source>
</evidence>
<name>A0A0D9A068_9CYAN</name>
<dbReference type="SUPFAM" id="SSF75304">
    <property type="entry name" value="Amidase signature (AS) enzymes"/>
    <property type="match status" value="1"/>
</dbReference>
<dbReference type="AlphaFoldDB" id="A0A0D9A068"/>
<dbReference type="RefSeq" id="WP_045053471.1">
    <property type="nucleotide sequence ID" value="NZ_CAWMDP010000011.1"/>
</dbReference>
<dbReference type="PANTHER" id="PTHR42678">
    <property type="entry name" value="AMIDASE"/>
    <property type="match status" value="1"/>
</dbReference>
<gene>
    <name evidence="3" type="ORF">UH38_04720</name>
</gene>
<evidence type="ECO:0000313" key="4">
    <source>
        <dbReference type="Proteomes" id="UP000032452"/>
    </source>
</evidence>
<evidence type="ECO:0000313" key="3">
    <source>
        <dbReference type="EMBL" id="KJH72856.1"/>
    </source>
</evidence>
<comment type="caution">
    <text evidence="3">The sequence shown here is derived from an EMBL/GenBank/DDBJ whole genome shotgun (WGS) entry which is preliminary data.</text>
</comment>
<sequence length="586" mass="63254">MSDRWKQNVLATSSLTLALIPGIAEAATFSLQEASIADVNAAFDAGALTSSTLTQLYLNRIDTYDRAGPNLNSVAYLNPNALAEAAELDELRRKGTILGPLHGIPVLIKDSYNVKGLPTSNGVEALKSLTATDDAFAVKQLRDAGAVILGKANMSTWAFSYDGVSEAYGPVINPYAPDDRTPGGSSSGSGVSVASSMALLAMGGETGGSIRVPSTHDSLVGLKPSAGLISVAGTWPLTTERDVVGPMAKSVTDVAISMDALVAYDPNNIWNPYIPDNPRPTSYTAYLDDNSLQGKVLALPRPYIGKGDPAKGESFPIDPQVAEAFEQAKEVLEAQGATLIEVDIPAHETWFIDYLVEGNLPNGYPSPESTRNLQSRAYYYEELIKGYNDDEIKSFVDLVDIIPEDNENYEYVKEIADIIAAGEAKPWEELPEVDQALEAIAKLRTEEYEEFMAEEGIDAFVFPSLNYLAPPQDEEEASEVYELYGSLPARFEANILGVPGITVPMGYSEEGIPMSLEFLGNYYGEAEILGYAYDYEAATNLYQPPALVPALPGEEFSYQPIPEPSATPAIVLFGLGAFALKYKRKR</sequence>
<feature type="signal peptide" evidence="1">
    <location>
        <begin position="1"/>
        <end position="26"/>
    </location>
</feature>
<dbReference type="EMBL" id="JYON01000003">
    <property type="protein sequence ID" value="KJH72856.1"/>
    <property type="molecule type" value="Genomic_DNA"/>
</dbReference>
<feature type="domain" description="Amidase" evidence="2">
    <location>
        <begin position="53"/>
        <end position="529"/>
    </location>
</feature>
<proteinExistence type="predicted"/>
<dbReference type="Gene3D" id="3.90.1300.10">
    <property type="entry name" value="Amidase signature (AS) domain"/>
    <property type="match status" value="1"/>
</dbReference>
<dbReference type="InterPro" id="IPR023631">
    <property type="entry name" value="Amidase_dom"/>
</dbReference>
<dbReference type="OrthoDB" id="9811471at2"/>
<accession>A0A0D9A068</accession>
<dbReference type="STRING" id="1618023.UH38_04720"/>
<protein>
    <recommendedName>
        <fullName evidence="2">Amidase domain-containing protein</fullName>
    </recommendedName>
</protein>
<evidence type="ECO:0000256" key="1">
    <source>
        <dbReference type="SAM" id="SignalP"/>
    </source>
</evidence>
<dbReference type="Proteomes" id="UP000032452">
    <property type="component" value="Unassembled WGS sequence"/>
</dbReference>
<organism evidence="3 4">
    <name type="scientific">Aliterella atlantica CENA595</name>
    <dbReference type="NCBI Taxonomy" id="1618023"/>
    <lineage>
        <taxon>Bacteria</taxon>
        <taxon>Bacillati</taxon>
        <taxon>Cyanobacteriota</taxon>
        <taxon>Cyanophyceae</taxon>
        <taxon>Chroococcidiopsidales</taxon>
        <taxon>Aliterellaceae</taxon>
        <taxon>Aliterella</taxon>
    </lineage>
</organism>